<dbReference type="GO" id="GO:0005737">
    <property type="term" value="C:cytoplasm"/>
    <property type="evidence" value="ECO:0007669"/>
    <property type="project" value="TreeGrafter"/>
</dbReference>
<dbReference type="EnsemblMetazoa" id="SSS_4325s_mrna">
    <property type="protein sequence ID" value="KAF7489085.1"/>
    <property type="gene ID" value="SSS_4325"/>
</dbReference>
<dbReference type="OrthoDB" id="446789at2759"/>
<evidence type="ECO:0000256" key="1">
    <source>
        <dbReference type="ARBA" id="ARBA00007796"/>
    </source>
</evidence>
<reference evidence="5" key="3">
    <citation type="submission" date="2022-06" db="UniProtKB">
        <authorList>
            <consortium name="EnsemblMetazoa"/>
        </authorList>
    </citation>
    <scope>IDENTIFICATION</scope>
</reference>
<proteinExistence type="inferred from homology"/>
<comment type="similarity">
    <text evidence="1">Belongs to the SH3BP5 family.</text>
</comment>
<protein>
    <submittedName>
        <fullName evidence="4">SH3 domain-binding protein 5 -like protein</fullName>
    </submittedName>
</protein>
<sequence>MSSNTAKFHQNYEDDPYESHFIQDEFNDLECFPEIKEFDSKIQELLDDLNSYSTKINELEKMFQEENSRFQRVLSENSIKLKEITKLCGAKHIDISRPYYDALLKINNLKNQCQKTVLQFEKYNKLYLDAKQAIADVEANDDNQFDQLKQEKLNIANLKFSEVNKKRQELEIEHLGMMAQIRITEYTASQLKEKHKNSIRKSKIYFNESDNFRSKLASIKDCIQKLKQEIGDCKNHYSKTLKNLGEISEEIHERRSQLLSKSLKREPGVGAEIIENNSLPEELSSLKINTDDVVK</sequence>
<name>A0A834R2E4_SARSC</name>
<keyword evidence="6" id="KW-1185">Reference proteome</keyword>
<gene>
    <name evidence="4" type="ORF">SSS_4325</name>
</gene>
<evidence type="ECO:0000256" key="2">
    <source>
        <dbReference type="ARBA" id="ARBA00023054"/>
    </source>
</evidence>
<dbReference type="Proteomes" id="UP000070412">
    <property type="component" value="Unassembled WGS sequence"/>
</dbReference>
<dbReference type="AlphaFoldDB" id="A0A834R2E4"/>
<reference evidence="6" key="1">
    <citation type="journal article" date="2020" name="PLoS Negl. Trop. Dis.">
        <title>High-quality nuclear genome for Sarcoptes scabiei-A critical resource for a neglected parasite.</title>
        <authorList>
            <person name="Korhonen P.K."/>
            <person name="Gasser R.B."/>
            <person name="Ma G."/>
            <person name="Wang T."/>
            <person name="Stroehlein A.J."/>
            <person name="Young N.D."/>
            <person name="Ang C.S."/>
            <person name="Fernando D.D."/>
            <person name="Lu H.C."/>
            <person name="Taylor S."/>
            <person name="Reynolds S.L."/>
            <person name="Mofiz E."/>
            <person name="Najaraj S.H."/>
            <person name="Gowda H."/>
            <person name="Madugundu A."/>
            <person name="Renuse S."/>
            <person name="Holt D."/>
            <person name="Pandey A."/>
            <person name="Papenfuss A.T."/>
            <person name="Fischer K."/>
        </authorList>
    </citation>
    <scope>NUCLEOTIDE SEQUENCE [LARGE SCALE GENOMIC DNA]</scope>
</reference>
<evidence type="ECO:0000313" key="5">
    <source>
        <dbReference type="EnsemblMetazoa" id="KAF7489085.1"/>
    </source>
</evidence>
<dbReference type="InterPro" id="IPR007940">
    <property type="entry name" value="SH3BP5"/>
</dbReference>
<dbReference type="PANTHER" id="PTHR19423:SF1">
    <property type="entry name" value="SH3 DOMAIN-BINDING PROTEIN 5"/>
    <property type="match status" value="1"/>
</dbReference>
<dbReference type="GO" id="GO:0004860">
    <property type="term" value="F:protein kinase inhibitor activity"/>
    <property type="evidence" value="ECO:0007669"/>
    <property type="project" value="TreeGrafter"/>
</dbReference>
<dbReference type="PANTHER" id="PTHR19423">
    <property type="entry name" value="SH3 DOMAIN-BINDING PROTEIN 5"/>
    <property type="match status" value="1"/>
</dbReference>
<organism evidence="4">
    <name type="scientific">Sarcoptes scabiei</name>
    <name type="common">Itch mite</name>
    <name type="synonym">Acarus scabiei</name>
    <dbReference type="NCBI Taxonomy" id="52283"/>
    <lineage>
        <taxon>Eukaryota</taxon>
        <taxon>Metazoa</taxon>
        <taxon>Ecdysozoa</taxon>
        <taxon>Arthropoda</taxon>
        <taxon>Chelicerata</taxon>
        <taxon>Arachnida</taxon>
        <taxon>Acari</taxon>
        <taxon>Acariformes</taxon>
        <taxon>Sarcoptiformes</taxon>
        <taxon>Astigmata</taxon>
        <taxon>Psoroptidia</taxon>
        <taxon>Sarcoptoidea</taxon>
        <taxon>Sarcoptidae</taxon>
        <taxon>Sarcoptinae</taxon>
        <taxon>Sarcoptes</taxon>
    </lineage>
</organism>
<feature type="coiled-coil region" evidence="3">
    <location>
        <begin position="35"/>
        <end position="76"/>
    </location>
</feature>
<evidence type="ECO:0000313" key="4">
    <source>
        <dbReference type="EMBL" id="KAF7489085.1"/>
    </source>
</evidence>
<dbReference type="Pfam" id="PF05276">
    <property type="entry name" value="SH3BP5"/>
    <property type="match status" value="1"/>
</dbReference>
<keyword evidence="2 3" id="KW-0175">Coiled coil</keyword>
<dbReference type="EMBL" id="WVUK01000065">
    <property type="protein sequence ID" value="KAF7489085.1"/>
    <property type="molecule type" value="Genomic_DNA"/>
</dbReference>
<dbReference type="GO" id="GO:0035556">
    <property type="term" value="P:intracellular signal transduction"/>
    <property type="evidence" value="ECO:0007669"/>
    <property type="project" value="InterPro"/>
</dbReference>
<accession>A0A834R2E4</accession>
<evidence type="ECO:0000256" key="3">
    <source>
        <dbReference type="SAM" id="Coils"/>
    </source>
</evidence>
<reference evidence="4" key="2">
    <citation type="submission" date="2020-01" db="EMBL/GenBank/DDBJ databases">
        <authorList>
            <person name="Korhonen P.K.K."/>
            <person name="Guangxu M.G."/>
            <person name="Wang T.W."/>
            <person name="Stroehlein A.J.S."/>
            <person name="Young N.D."/>
            <person name="Ang C.-S.A."/>
            <person name="Fernando D.W.F."/>
            <person name="Lu H.L."/>
            <person name="Taylor S.T."/>
            <person name="Ehtesham M.E.M."/>
            <person name="Najaraj S.H.N."/>
            <person name="Harsha G.H.G."/>
            <person name="Madugundu A.M."/>
            <person name="Renuse S.R."/>
            <person name="Holt D.H."/>
            <person name="Pandey A.P."/>
            <person name="Papenfuss A.P."/>
            <person name="Gasser R.B.G."/>
            <person name="Fischer K.F."/>
        </authorList>
    </citation>
    <scope>NUCLEOTIDE SEQUENCE</scope>
    <source>
        <strain evidence="4">SSS_KF_BRIS2020</strain>
    </source>
</reference>
<evidence type="ECO:0000313" key="6">
    <source>
        <dbReference type="Proteomes" id="UP000070412"/>
    </source>
</evidence>